<feature type="signal peptide" evidence="1">
    <location>
        <begin position="1"/>
        <end position="23"/>
    </location>
</feature>
<evidence type="ECO:0000313" key="2">
    <source>
        <dbReference type="EMBL" id="KAK8223214.1"/>
    </source>
</evidence>
<name>A0ABR1YAP5_9PEZI</name>
<sequence length="151" mass="17070">MFWYFSALAQSFAFGVVFQTVHFSDVPKETPLHTPTSHYRPLFLLFCTFSASELFKRMLLIHPASIAVLDYTHGAPLFSHTCLQSNERIDNRHDGFSVLLCLPSKVCGVHWRSISGESAADQPRVAWSRRGCDLSGPRLFCLKSAWIAHIL</sequence>
<keyword evidence="3" id="KW-1185">Reference proteome</keyword>
<feature type="chain" id="PRO_5046695545" description="Secreted protein" evidence="1">
    <location>
        <begin position="24"/>
        <end position="151"/>
    </location>
</feature>
<protein>
    <recommendedName>
        <fullName evidence="4">Secreted protein</fullName>
    </recommendedName>
</protein>
<evidence type="ECO:0000313" key="3">
    <source>
        <dbReference type="Proteomes" id="UP001492380"/>
    </source>
</evidence>
<accession>A0ABR1YAP5</accession>
<gene>
    <name evidence="2" type="ORF">HDK90DRAFT_114760</name>
</gene>
<dbReference type="EMBL" id="JBBWRZ010000014">
    <property type="protein sequence ID" value="KAK8223214.1"/>
    <property type="molecule type" value="Genomic_DNA"/>
</dbReference>
<evidence type="ECO:0000256" key="1">
    <source>
        <dbReference type="SAM" id="SignalP"/>
    </source>
</evidence>
<dbReference type="Proteomes" id="UP001492380">
    <property type="component" value="Unassembled WGS sequence"/>
</dbReference>
<comment type="caution">
    <text evidence="2">The sequence shown here is derived from an EMBL/GenBank/DDBJ whole genome shotgun (WGS) entry which is preliminary data.</text>
</comment>
<reference evidence="2 3" key="1">
    <citation type="submission" date="2024-04" db="EMBL/GenBank/DDBJ databases">
        <title>Phyllosticta paracitricarpa is synonymous to the EU quarantine fungus P. citricarpa based on phylogenomic analyses.</title>
        <authorList>
            <consortium name="Lawrence Berkeley National Laboratory"/>
            <person name="Van Ingen-Buijs V.A."/>
            <person name="Van Westerhoven A.C."/>
            <person name="Haridas S."/>
            <person name="Skiadas P."/>
            <person name="Martin F."/>
            <person name="Groenewald J.Z."/>
            <person name="Crous P.W."/>
            <person name="Seidl M.F."/>
        </authorList>
    </citation>
    <scope>NUCLEOTIDE SEQUENCE [LARGE SCALE GENOMIC DNA]</scope>
    <source>
        <strain evidence="2 3">CBS 123374</strain>
    </source>
</reference>
<keyword evidence="1" id="KW-0732">Signal</keyword>
<proteinExistence type="predicted"/>
<evidence type="ECO:0008006" key="4">
    <source>
        <dbReference type="Google" id="ProtNLM"/>
    </source>
</evidence>
<organism evidence="2 3">
    <name type="scientific">Phyllosticta capitalensis</name>
    <dbReference type="NCBI Taxonomy" id="121624"/>
    <lineage>
        <taxon>Eukaryota</taxon>
        <taxon>Fungi</taxon>
        <taxon>Dikarya</taxon>
        <taxon>Ascomycota</taxon>
        <taxon>Pezizomycotina</taxon>
        <taxon>Dothideomycetes</taxon>
        <taxon>Dothideomycetes incertae sedis</taxon>
        <taxon>Botryosphaeriales</taxon>
        <taxon>Phyllostictaceae</taxon>
        <taxon>Phyllosticta</taxon>
    </lineage>
</organism>